<keyword evidence="2" id="KW-1185">Reference proteome</keyword>
<evidence type="ECO:0000313" key="2">
    <source>
        <dbReference type="Proteomes" id="UP001353858"/>
    </source>
</evidence>
<evidence type="ECO:0000313" key="1">
    <source>
        <dbReference type="EMBL" id="KAK4886564.1"/>
    </source>
</evidence>
<organism evidence="1 2">
    <name type="scientific">Aquatica leii</name>
    <dbReference type="NCBI Taxonomy" id="1421715"/>
    <lineage>
        <taxon>Eukaryota</taxon>
        <taxon>Metazoa</taxon>
        <taxon>Ecdysozoa</taxon>
        <taxon>Arthropoda</taxon>
        <taxon>Hexapoda</taxon>
        <taxon>Insecta</taxon>
        <taxon>Pterygota</taxon>
        <taxon>Neoptera</taxon>
        <taxon>Endopterygota</taxon>
        <taxon>Coleoptera</taxon>
        <taxon>Polyphaga</taxon>
        <taxon>Elateriformia</taxon>
        <taxon>Elateroidea</taxon>
        <taxon>Lampyridae</taxon>
        <taxon>Luciolinae</taxon>
        <taxon>Aquatica</taxon>
    </lineage>
</organism>
<dbReference type="AlphaFoldDB" id="A0AAN7Q5Q1"/>
<dbReference type="Proteomes" id="UP001353858">
    <property type="component" value="Unassembled WGS sequence"/>
</dbReference>
<name>A0AAN7Q5Q1_9COLE</name>
<accession>A0AAN7Q5Q1</accession>
<gene>
    <name evidence="1" type="ORF">RN001_002835</name>
</gene>
<dbReference type="EMBL" id="JARPUR010000001">
    <property type="protein sequence ID" value="KAK4886564.1"/>
    <property type="molecule type" value="Genomic_DNA"/>
</dbReference>
<protein>
    <submittedName>
        <fullName evidence="1">Uncharacterized protein</fullName>
    </submittedName>
</protein>
<proteinExistence type="predicted"/>
<comment type="caution">
    <text evidence="1">The sequence shown here is derived from an EMBL/GenBank/DDBJ whole genome shotgun (WGS) entry which is preliminary data.</text>
</comment>
<sequence length="158" mass="18080">MEEEEAAIDSRFEFELTNNINTISNKEAGTSILDFSSNSNDIDAELWVLQADETQELYGIEDARMHMTAVRHHSKVLKTALSAIFLSRPDKVCLMKHFEARRWKRSERFADYYCDKIMLGNRAAVCEQDLRSILIRATRSSASQRCATQQTVASSRIL</sequence>
<reference evidence="2" key="1">
    <citation type="submission" date="2023-01" db="EMBL/GenBank/DDBJ databases">
        <title>Key to firefly adult light organ development and bioluminescence: homeobox transcription factors regulate luciferase expression and transportation to peroxisome.</title>
        <authorList>
            <person name="Fu X."/>
        </authorList>
    </citation>
    <scope>NUCLEOTIDE SEQUENCE [LARGE SCALE GENOMIC DNA]</scope>
</reference>